<reference evidence="3 5" key="1">
    <citation type="submission" date="2019-09" db="EMBL/GenBank/DDBJ databases">
        <title>Genome sequence of Clostridium sp. EA1.</title>
        <authorList>
            <person name="Poehlein A."/>
            <person name="Bengelsdorf F.R."/>
            <person name="Daniel R."/>
        </authorList>
    </citation>
    <scope>NUCLEOTIDE SEQUENCE [LARGE SCALE GENOMIC DNA]</scope>
    <source>
        <strain evidence="3 5">EA1</strain>
    </source>
</reference>
<organism evidence="3 5">
    <name type="scientific">Caproicibacter fermentans</name>
    <dbReference type="NCBI Taxonomy" id="2576756"/>
    <lineage>
        <taxon>Bacteria</taxon>
        <taxon>Bacillati</taxon>
        <taxon>Bacillota</taxon>
        <taxon>Clostridia</taxon>
        <taxon>Eubacteriales</taxon>
        <taxon>Acutalibacteraceae</taxon>
        <taxon>Caproicibacter</taxon>
    </lineage>
</organism>
<dbReference type="KEGG" id="cfem:HCR03_07800"/>
<evidence type="ECO:0000256" key="1">
    <source>
        <dbReference type="ARBA" id="ARBA00009350"/>
    </source>
</evidence>
<keyword evidence="5" id="KW-1185">Reference proteome</keyword>
<dbReference type="InterPro" id="IPR036388">
    <property type="entry name" value="WH-like_DNA-bd_sf"/>
</dbReference>
<dbReference type="SUPFAM" id="SSF88659">
    <property type="entry name" value="Sigma3 and sigma4 domains of RNA polymerase sigma factors"/>
    <property type="match status" value="1"/>
</dbReference>
<accession>A0A7G8TES2</accession>
<sequence length="124" mass="13826">MPRPRKCRRVCCMPPVSEFRPDGTETQAGEPLLMTVEEYEIIRLIDWEGLSQEQAAGEMGVARSTVQRIYGEARKKLADCLVNGRPLKIGGGSYRLCSGGELCARRRHCCPSLPEHSPDAQHKT</sequence>
<name>A0A6N8HVX5_9FIRM</name>
<comment type="similarity">
    <text evidence="1 2">Belongs to the UPF0251 family.</text>
</comment>
<proteinExistence type="inferred from homology"/>
<dbReference type="InterPro" id="IPR002852">
    <property type="entry name" value="UPF0251"/>
</dbReference>
<evidence type="ECO:0000313" key="3">
    <source>
        <dbReference type="EMBL" id="MVB09936.1"/>
    </source>
</evidence>
<dbReference type="InterPro" id="IPR013324">
    <property type="entry name" value="RNA_pol_sigma_r3/r4-like"/>
</dbReference>
<protein>
    <recommendedName>
        <fullName evidence="2">UPF0251 protein CAFE_06060</fullName>
    </recommendedName>
</protein>
<evidence type="ECO:0000256" key="2">
    <source>
        <dbReference type="HAMAP-Rule" id="MF_00674"/>
    </source>
</evidence>
<dbReference type="EMBL" id="VWXL01000014">
    <property type="protein sequence ID" value="MVB09936.1"/>
    <property type="molecule type" value="Genomic_DNA"/>
</dbReference>
<dbReference type="RefSeq" id="WP_066649438.1">
    <property type="nucleotide sequence ID" value="NZ_CP060286.1"/>
</dbReference>
<dbReference type="EMBL" id="CP060286">
    <property type="protein sequence ID" value="QNK42113.1"/>
    <property type="molecule type" value="Genomic_DNA"/>
</dbReference>
<dbReference type="AlphaFoldDB" id="A0A6N8HVX5"/>
<dbReference type="Gene3D" id="1.10.10.10">
    <property type="entry name" value="Winged helix-like DNA-binding domain superfamily/Winged helix DNA-binding domain"/>
    <property type="match status" value="1"/>
</dbReference>
<accession>A0A6N8HVX5</accession>
<evidence type="ECO:0000313" key="5">
    <source>
        <dbReference type="Proteomes" id="UP000469440"/>
    </source>
</evidence>
<dbReference type="PANTHER" id="PTHR37478:SF2">
    <property type="entry name" value="UPF0251 PROTEIN TK0562"/>
    <property type="match status" value="1"/>
</dbReference>
<dbReference type="Pfam" id="PF02001">
    <property type="entry name" value="DUF134"/>
    <property type="match status" value="1"/>
</dbReference>
<reference evidence="4 6" key="2">
    <citation type="submission" date="2020-08" db="EMBL/GenBank/DDBJ databases">
        <title>The isolate Caproiciproducens sp. 7D4C2 produces n-caproate at mildly acidic conditions from hexoses: genome and rBOX comparison with related strains and chain-elongating bacteria.</title>
        <authorList>
            <person name="Esquivel-Elizondo S."/>
            <person name="Bagci C."/>
            <person name="Temovska M."/>
            <person name="Jeon B.S."/>
            <person name="Bessarab I."/>
            <person name="Williams R.B.H."/>
            <person name="Huson D.H."/>
            <person name="Angenent L.T."/>
        </authorList>
    </citation>
    <scope>NUCLEOTIDE SEQUENCE [LARGE SCALE GENOMIC DNA]</scope>
    <source>
        <strain evidence="4 6">7D4C2</strain>
    </source>
</reference>
<dbReference type="PANTHER" id="PTHR37478">
    <property type="match status" value="1"/>
</dbReference>
<dbReference type="HAMAP" id="MF_00674">
    <property type="entry name" value="UPF0251"/>
    <property type="match status" value="1"/>
</dbReference>
<evidence type="ECO:0000313" key="6">
    <source>
        <dbReference type="Proteomes" id="UP000515909"/>
    </source>
</evidence>
<dbReference type="OrthoDB" id="280278at2"/>
<gene>
    <name evidence="3" type="ORF">CAFE_06060</name>
    <name evidence="4" type="ORF">HCR03_07800</name>
</gene>
<dbReference type="Proteomes" id="UP000469440">
    <property type="component" value="Unassembled WGS sequence"/>
</dbReference>
<dbReference type="Proteomes" id="UP000515909">
    <property type="component" value="Chromosome"/>
</dbReference>
<evidence type="ECO:0000313" key="4">
    <source>
        <dbReference type="EMBL" id="QNK42113.1"/>
    </source>
</evidence>